<keyword evidence="3" id="KW-1185">Reference proteome</keyword>
<name>A0AAX4HR82_9BACT</name>
<sequence>MVRILLLLALLLQVSCATKYIVPGNRFLTPESQGQALRGQFEFQQTSANQLTVDTSQGTVDQGVKYSDLSRSGFLLSNSIFDQLDVYWSHIGGANSMVGLKLQFLGDSRVAKTTGHKMSIAGALGENEHETEDESVEFNLGGKEFLLLYGYRFSDMFMTYSSYSMATYSFDGDIRSSDPGLNGADPSFNTKIQSLSAGLELSYAAAFAKLEATYQQLKTNDTKDKSRIIIGYSIGLSW</sequence>
<reference evidence="2 3" key="1">
    <citation type="submission" date="2023-11" db="EMBL/GenBank/DDBJ databases">
        <title>Peredibacter starrii A3.12.</title>
        <authorList>
            <person name="Mitchell R.J."/>
        </authorList>
    </citation>
    <scope>NUCLEOTIDE SEQUENCE [LARGE SCALE GENOMIC DNA]</scope>
    <source>
        <strain evidence="2 3">A3.12</strain>
    </source>
</reference>
<dbReference type="RefSeq" id="WP_321396622.1">
    <property type="nucleotide sequence ID" value="NZ_CP139487.1"/>
</dbReference>
<dbReference type="Proteomes" id="UP001324634">
    <property type="component" value="Chromosome"/>
</dbReference>
<keyword evidence="1" id="KW-0732">Signal</keyword>
<accession>A0AAX4HR82</accession>
<proteinExistence type="predicted"/>
<protein>
    <recommendedName>
        <fullName evidence="4">Outer membrane protein beta-barrel domain-containing protein</fullName>
    </recommendedName>
</protein>
<feature type="signal peptide" evidence="1">
    <location>
        <begin position="1"/>
        <end position="19"/>
    </location>
</feature>
<gene>
    <name evidence="2" type="ORF">SOO65_02865</name>
</gene>
<evidence type="ECO:0008006" key="4">
    <source>
        <dbReference type="Google" id="ProtNLM"/>
    </source>
</evidence>
<dbReference type="AlphaFoldDB" id="A0AAX4HR82"/>
<dbReference type="EMBL" id="CP139487">
    <property type="protein sequence ID" value="WPU65678.1"/>
    <property type="molecule type" value="Genomic_DNA"/>
</dbReference>
<dbReference type="KEGG" id="psti:SOO65_02865"/>
<organism evidence="2 3">
    <name type="scientific">Peredibacter starrii</name>
    <dbReference type="NCBI Taxonomy" id="28202"/>
    <lineage>
        <taxon>Bacteria</taxon>
        <taxon>Pseudomonadati</taxon>
        <taxon>Bdellovibrionota</taxon>
        <taxon>Bacteriovoracia</taxon>
        <taxon>Bacteriovoracales</taxon>
        <taxon>Bacteriovoracaceae</taxon>
        <taxon>Peredibacter</taxon>
    </lineage>
</organism>
<feature type="chain" id="PRO_5043982577" description="Outer membrane protein beta-barrel domain-containing protein" evidence="1">
    <location>
        <begin position="20"/>
        <end position="238"/>
    </location>
</feature>
<evidence type="ECO:0000313" key="3">
    <source>
        <dbReference type="Proteomes" id="UP001324634"/>
    </source>
</evidence>
<evidence type="ECO:0000313" key="2">
    <source>
        <dbReference type="EMBL" id="WPU65678.1"/>
    </source>
</evidence>
<evidence type="ECO:0000256" key="1">
    <source>
        <dbReference type="SAM" id="SignalP"/>
    </source>
</evidence>